<sequence>MALGQILGIMSDQMFSAQGKSPWNSEHLIDLDARLAEHEDGQPFVMGIDDAALLLEGMAFTEIMSADFPWIDMVRWTTDFVTEELRQHWTDDEWRAYSAQ</sequence>
<name>A0A6J6LGB5_9ZZZZ</name>
<evidence type="ECO:0000313" key="2">
    <source>
        <dbReference type="EMBL" id="CAB4659644.1"/>
    </source>
</evidence>
<gene>
    <name evidence="1" type="ORF">UFOPK1572_01306</name>
    <name evidence="2" type="ORF">UFOPK2169_01314</name>
</gene>
<reference evidence="2" key="1">
    <citation type="submission" date="2020-05" db="EMBL/GenBank/DDBJ databases">
        <authorList>
            <person name="Chiriac C."/>
            <person name="Salcher M."/>
            <person name="Ghai R."/>
            <person name="Kavagutti S V."/>
        </authorList>
    </citation>
    <scope>NUCLEOTIDE SEQUENCE</scope>
</reference>
<dbReference type="EMBL" id="CAEZTC010000197">
    <property type="protein sequence ID" value="CAB4570046.1"/>
    <property type="molecule type" value="Genomic_DNA"/>
</dbReference>
<protein>
    <submittedName>
        <fullName evidence="2">Unannotated protein</fullName>
    </submittedName>
</protein>
<dbReference type="EMBL" id="CAEZWE010000060">
    <property type="protein sequence ID" value="CAB4659644.1"/>
    <property type="molecule type" value="Genomic_DNA"/>
</dbReference>
<proteinExistence type="predicted"/>
<organism evidence="2">
    <name type="scientific">freshwater metagenome</name>
    <dbReference type="NCBI Taxonomy" id="449393"/>
    <lineage>
        <taxon>unclassified sequences</taxon>
        <taxon>metagenomes</taxon>
        <taxon>ecological metagenomes</taxon>
    </lineage>
</organism>
<evidence type="ECO:0000313" key="1">
    <source>
        <dbReference type="EMBL" id="CAB4570046.1"/>
    </source>
</evidence>
<accession>A0A6J6LGB5</accession>
<dbReference type="AlphaFoldDB" id="A0A6J6LGB5"/>